<keyword evidence="4" id="KW-0964">Secreted</keyword>
<dbReference type="EMBL" id="BSXW01000133">
    <property type="protein sequence ID" value="GMF12860.1"/>
    <property type="molecule type" value="Genomic_DNA"/>
</dbReference>
<comment type="subcellular location">
    <subcellularLocation>
        <location evidence="1">Host cell</location>
    </subcellularLocation>
    <subcellularLocation>
        <location evidence="2">Secreted</location>
    </subcellularLocation>
</comment>
<comment type="similarity">
    <text evidence="3">Belongs to the RxLR effector family.</text>
</comment>
<dbReference type="GO" id="GO:0005576">
    <property type="term" value="C:extracellular region"/>
    <property type="evidence" value="ECO:0007669"/>
    <property type="project" value="UniProtKB-SubCell"/>
</dbReference>
<evidence type="ECO:0000256" key="2">
    <source>
        <dbReference type="ARBA" id="ARBA00004613"/>
    </source>
</evidence>
<reference evidence="9" key="1">
    <citation type="submission" date="2023-04" db="EMBL/GenBank/DDBJ databases">
        <title>Phytophthora lilii NBRC 32176.</title>
        <authorList>
            <person name="Ichikawa N."/>
            <person name="Sato H."/>
            <person name="Tonouchi N."/>
        </authorList>
    </citation>
    <scope>NUCLEOTIDE SEQUENCE</scope>
    <source>
        <strain evidence="9">NBRC 32176</strain>
    </source>
</reference>
<dbReference type="AlphaFoldDB" id="A0A9W6WHA9"/>
<proteinExistence type="inferred from homology"/>
<evidence type="ECO:0000256" key="3">
    <source>
        <dbReference type="ARBA" id="ARBA00010400"/>
    </source>
</evidence>
<keyword evidence="5 7" id="KW-0732">Signal</keyword>
<evidence type="ECO:0000256" key="7">
    <source>
        <dbReference type="SAM" id="SignalP"/>
    </source>
</evidence>
<evidence type="ECO:0000259" key="8">
    <source>
        <dbReference type="Pfam" id="PF22748"/>
    </source>
</evidence>
<name>A0A9W6WHA9_9STRA</name>
<evidence type="ECO:0000256" key="1">
    <source>
        <dbReference type="ARBA" id="ARBA00004340"/>
    </source>
</evidence>
<accession>A0A9W6WHA9</accession>
<evidence type="ECO:0000256" key="4">
    <source>
        <dbReference type="ARBA" id="ARBA00022525"/>
    </source>
</evidence>
<dbReference type="GO" id="GO:0043657">
    <property type="term" value="C:host cell"/>
    <property type="evidence" value="ECO:0007669"/>
    <property type="project" value="UniProtKB-SubCell"/>
</dbReference>
<sequence length="541" mass="59953">MLLAAVAILSSVNAVSESKVIGARAVTFPCGLAVDVKIQRKLRTGTVATIGEDDDSSEERVLDAGVTEKLKSVVTTGAKTLATAAKRLADNAKLVTADNQNRVNKLFENLEVGMVTSNLFESAPFKKWAASVAKIYVKNSDEAELAMVSTLTNKFGDKTLANIIEAAKEVDDTYVVARKMEIAQLDYWLQEGKIVDDVFNKRKENPDKVLLAMFKESYKDDKLASILAAAKEVKDTEVMARRLMSAQLDSWKTTGKSGNDVFKLLKLDEEGSKVLENPLLSTWTSYMAKINEDPEPILYATLKAQLNEDELVSAIAAAKKVSTDDIFKFLKLDKEGENLFESPLVGTWVSYVSKLKKDDPEEAIFMVLKKHYEEETLANMLVQAKENPSTQAIAGKLQEELWLSNGKSIDEVFKLVGLKDHGDEIFKSPDFSTWFSYAIKVKKNPGESAFAELEKKFGNLELARMLADPELKKVKASKKIVAELQTIHFKKEMLNGMNPTKLAKILAEHPDTRNGDVLLAFGSFYKRFSAAVKTKVSGHIE</sequence>
<feature type="chain" id="PRO_5040991115" evidence="7">
    <location>
        <begin position="19"/>
        <end position="541"/>
    </location>
</feature>
<evidence type="ECO:0000256" key="5">
    <source>
        <dbReference type="ARBA" id="ARBA00022729"/>
    </source>
</evidence>
<protein>
    <submittedName>
        <fullName evidence="9">Unnamed protein product</fullName>
    </submittedName>
</protein>
<evidence type="ECO:0000313" key="9">
    <source>
        <dbReference type="EMBL" id="GMF12860.1"/>
    </source>
</evidence>
<dbReference type="Pfam" id="PF22748">
    <property type="entry name" value="PexRD54_WY"/>
    <property type="match status" value="1"/>
</dbReference>
<dbReference type="Proteomes" id="UP001165083">
    <property type="component" value="Unassembled WGS sequence"/>
</dbReference>
<gene>
    <name evidence="9" type="ORF">Plil01_000340800</name>
</gene>
<feature type="signal peptide" evidence="7">
    <location>
        <begin position="1"/>
        <end position="18"/>
    </location>
</feature>
<dbReference type="InterPro" id="IPR054463">
    <property type="entry name" value="PexRD54_WY"/>
</dbReference>
<dbReference type="OrthoDB" id="110891at2759"/>
<feature type="domain" description="RxLR effector PexRD54 WY" evidence="8">
    <location>
        <begin position="248"/>
        <end position="286"/>
    </location>
</feature>
<keyword evidence="10" id="KW-1185">Reference proteome</keyword>
<evidence type="ECO:0000313" key="10">
    <source>
        <dbReference type="Proteomes" id="UP001165083"/>
    </source>
</evidence>
<organism evidence="9 10">
    <name type="scientific">Phytophthora lilii</name>
    <dbReference type="NCBI Taxonomy" id="2077276"/>
    <lineage>
        <taxon>Eukaryota</taxon>
        <taxon>Sar</taxon>
        <taxon>Stramenopiles</taxon>
        <taxon>Oomycota</taxon>
        <taxon>Peronosporomycetes</taxon>
        <taxon>Peronosporales</taxon>
        <taxon>Peronosporaceae</taxon>
        <taxon>Phytophthora</taxon>
    </lineage>
</organism>
<evidence type="ECO:0000256" key="6">
    <source>
        <dbReference type="ARBA" id="ARBA00023026"/>
    </source>
</evidence>
<keyword evidence="6" id="KW-0843">Virulence</keyword>
<comment type="caution">
    <text evidence="9">The sequence shown here is derived from an EMBL/GenBank/DDBJ whole genome shotgun (WGS) entry which is preliminary data.</text>
</comment>